<proteinExistence type="predicted"/>
<sequence length="79" mass="8145">MSAKATTTCSVLGVEPPMEAAEATSTSNIGPTIGGKRGVIFVQGLPCLGVGTIPDRSVEKYSDFVVEHLSPVPSRNVSV</sequence>
<evidence type="ECO:0000313" key="2">
    <source>
        <dbReference type="Proteomes" id="UP000821845"/>
    </source>
</evidence>
<evidence type="ECO:0000313" key="1">
    <source>
        <dbReference type="EMBL" id="KAH6929052.1"/>
    </source>
</evidence>
<name>A0ACB7S4N2_HYAAI</name>
<reference evidence="1" key="1">
    <citation type="submission" date="2020-05" db="EMBL/GenBank/DDBJ databases">
        <title>Large-scale comparative analyses of tick genomes elucidate their genetic diversity and vector capacities.</title>
        <authorList>
            <person name="Jia N."/>
            <person name="Wang J."/>
            <person name="Shi W."/>
            <person name="Du L."/>
            <person name="Sun Y."/>
            <person name="Zhan W."/>
            <person name="Jiang J."/>
            <person name="Wang Q."/>
            <person name="Zhang B."/>
            <person name="Ji P."/>
            <person name="Sakyi L.B."/>
            <person name="Cui X."/>
            <person name="Yuan T."/>
            <person name="Jiang B."/>
            <person name="Yang W."/>
            <person name="Lam T.T.-Y."/>
            <person name="Chang Q."/>
            <person name="Ding S."/>
            <person name="Wang X."/>
            <person name="Zhu J."/>
            <person name="Ruan X."/>
            <person name="Zhao L."/>
            <person name="Wei J."/>
            <person name="Que T."/>
            <person name="Du C."/>
            <person name="Cheng J."/>
            <person name="Dai P."/>
            <person name="Han X."/>
            <person name="Huang E."/>
            <person name="Gao Y."/>
            <person name="Liu J."/>
            <person name="Shao H."/>
            <person name="Ye R."/>
            <person name="Li L."/>
            <person name="Wei W."/>
            <person name="Wang X."/>
            <person name="Wang C."/>
            <person name="Yang T."/>
            <person name="Huo Q."/>
            <person name="Li W."/>
            <person name="Guo W."/>
            <person name="Chen H."/>
            <person name="Zhou L."/>
            <person name="Ni X."/>
            <person name="Tian J."/>
            <person name="Zhou Y."/>
            <person name="Sheng Y."/>
            <person name="Liu T."/>
            <person name="Pan Y."/>
            <person name="Xia L."/>
            <person name="Li J."/>
            <person name="Zhao F."/>
            <person name="Cao W."/>
        </authorList>
    </citation>
    <scope>NUCLEOTIDE SEQUENCE</scope>
    <source>
        <strain evidence="1">Hyas-2018</strain>
    </source>
</reference>
<dbReference type="EMBL" id="CM023486">
    <property type="protein sequence ID" value="KAH6929052.1"/>
    <property type="molecule type" value="Genomic_DNA"/>
</dbReference>
<dbReference type="Proteomes" id="UP000821845">
    <property type="component" value="Chromosome 6"/>
</dbReference>
<keyword evidence="2" id="KW-1185">Reference proteome</keyword>
<gene>
    <name evidence="1" type="ORF">HPB50_022527</name>
</gene>
<comment type="caution">
    <text evidence="1">The sequence shown here is derived from an EMBL/GenBank/DDBJ whole genome shotgun (WGS) entry which is preliminary data.</text>
</comment>
<protein>
    <submittedName>
        <fullName evidence="1">Uncharacterized protein</fullName>
    </submittedName>
</protein>
<organism evidence="1 2">
    <name type="scientific">Hyalomma asiaticum</name>
    <name type="common">Tick</name>
    <dbReference type="NCBI Taxonomy" id="266040"/>
    <lineage>
        <taxon>Eukaryota</taxon>
        <taxon>Metazoa</taxon>
        <taxon>Ecdysozoa</taxon>
        <taxon>Arthropoda</taxon>
        <taxon>Chelicerata</taxon>
        <taxon>Arachnida</taxon>
        <taxon>Acari</taxon>
        <taxon>Parasitiformes</taxon>
        <taxon>Ixodida</taxon>
        <taxon>Ixodoidea</taxon>
        <taxon>Ixodidae</taxon>
        <taxon>Hyalomminae</taxon>
        <taxon>Hyalomma</taxon>
    </lineage>
</organism>
<accession>A0ACB7S4N2</accession>